<reference evidence="2 3" key="1">
    <citation type="submission" date="2024-11" db="EMBL/GenBank/DDBJ databases">
        <title>Adaptive evolution of stress response genes in parasites aligns with host niche diversity.</title>
        <authorList>
            <person name="Hahn C."/>
            <person name="Resl P."/>
        </authorList>
    </citation>
    <scope>NUCLEOTIDE SEQUENCE [LARGE SCALE GENOMIC DNA]</scope>
    <source>
        <strain evidence="2">EGGRZ-B1_66</strain>
        <tissue evidence="2">Body</tissue>
    </source>
</reference>
<feature type="non-terminal residue" evidence="2">
    <location>
        <position position="65"/>
    </location>
</feature>
<keyword evidence="3" id="KW-1185">Reference proteome</keyword>
<gene>
    <name evidence="2" type="ORF">Ciccas_001155</name>
</gene>
<dbReference type="EMBL" id="JBJKFK010000072">
    <property type="protein sequence ID" value="KAL3320154.1"/>
    <property type="molecule type" value="Genomic_DNA"/>
</dbReference>
<evidence type="ECO:0000313" key="3">
    <source>
        <dbReference type="Proteomes" id="UP001626550"/>
    </source>
</evidence>
<comment type="caution">
    <text evidence="2">The sequence shown here is derived from an EMBL/GenBank/DDBJ whole genome shotgun (WGS) entry which is preliminary data.</text>
</comment>
<feature type="chain" id="PRO_5044895331" evidence="1">
    <location>
        <begin position="22"/>
        <end position="65"/>
    </location>
</feature>
<dbReference type="AlphaFoldDB" id="A0ABD2QKX0"/>
<organism evidence="2 3">
    <name type="scientific">Cichlidogyrus casuarinus</name>
    <dbReference type="NCBI Taxonomy" id="1844966"/>
    <lineage>
        <taxon>Eukaryota</taxon>
        <taxon>Metazoa</taxon>
        <taxon>Spiralia</taxon>
        <taxon>Lophotrochozoa</taxon>
        <taxon>Platyhelminthes</taxon>
        <taxon>Monogenea</taxon>
        <taxon>Monopisthocotylea</taxon>
        <taxon>Dactylogyridea</taxon>
        <taxon>Ancyrocephalidae</taxon>
        <taxon>Cichlidogyrus</taxon>
    </lineage>
</organism>
<sequence length="65" mass="7482">MIKLFFTSLAFVFCLALLVDARPNTPGAEVISRLERTLNLLNNDEFKRETYRELAAINELLGRPR</sequence>
<keyword evidence="1" id="KW-0732">Signal</keyword>
<accession>A0ABD2QKX0</accession>
<proteinExistence type="predicted"/>
<dbReference type="Proteomes" id="UP001626550">
    <property type="component" value="Unassembled WGS sequence"/>
</dbReference>
<evidence type="ECO:0000313" key="2">
    <source>
        <dbReference type="EMBL" id="KAL3320154.1"/>
    </source>
</evidence>
<feature type="signal peptide" evidence="1">
    <location>
        <begin position="1"/>
        <end position="21"/>
    </location>
</feature>
<evidence type="ECO:0000256" key="1">
    <source>
        <dbReference type="SAM" id="SignalP"/>
    </source>
</evidence>
<protein>
    <submittedName>
        <fullName evidence="2">Uncharacterized protein</fullName>
    </submittedName>
</protein>
<name>A0ABD2QKX0_9PLAT</name>